<dbReference type="Proteomes" id="UP000245207">
    <property type="component" value="Unassembled WGS sequence"/>
</dbReference>
<dbReference type="PANTHER" id="PTHR31917">
    <property type="entry name" value="AGENET DOMAIN-CONTAINING PROTEIN-RELATED"/>
    <property type="match status" value="1"/>
</dbReference>
<feature type="domain" description="Agenet" evidence="2">
    <location>
        <begin position="281"/>
        <end position="349"/>
    </location>
</feature>
<evidence type="ECO:0000256" key="1">
    <source>
        <dbReference type="SAM" id="MobiDB-lite"/>
    </source>
</evidence>
<feature type="domain" description="Agenet" evidence="2">
    <location>
        <begin position="352"/>
        <end position="408"/>
    </location>
</feature>
<evidence type="ECO:0000313" key="4">
    <source>
        <dbReference type="Proteomes" id="UP000245207"/>
    </source>
</evidence>
<dbReference type="InterPro" id="IPR014002">
    <property type="entry name" value="Agenet_dom_plant"/>
</dbReference>
<dbReference type="CDD" id="cd20405">
    <property type="entry name" value="Tudor_Agenet_AtDUF_rpt1_3"/>
    <property type="match status" value="2"/>
</dbReference>
<name>A0A2U1NW41_ARTAN</name>
<evidence type="ECO:0000313" key="3">
    <source>
        <dbReference type="EMBL" id="PWA77690.1"/>
    </source>
</evidence>
<keyword evidence="4" id="KW-1185">Reference proteome</keyword>
<dbReference type="Pfam" id="PF05641">
    <property type="entry name" value="Agenet"/>
    <property type="match status" value="2"/>
</dbReference>
<dbReference type="InterPro" id="IPR008395">
    <property type="entry name" value="Agenet-like_dom"/>
</dbReference>
<accession>A0A2U1NW41</accession>
<reference evidence="3 4" key="1">
    <citation type="journal article" date="2018" name="Mol. Plant">
        <title>The genome of Artemisia annua provides insight into the evolution of Asteraceae family and artemisinin biosynthesis.</title>
        <authorList>
            <person name="Shen Q."/>
            <person name="Zhang L."/>
            <person name="Liao Z."/>
            <person name="Wang S."/>
            <person name="Yan T."/>
            <person name="Shi P."/>
            <person name="Liu M."/>
            <person name="Fu X."/>
            <person name="Pan Q."/>
            <person name="Wang Y."/>
            <person name="Lv Z."/>
            <person name="Lu X."/>
            <person name="Zhang F."/>
            <person name="Jiang W."/>
            <person name="Ma Y."/>
            <person name="Chen M."/>
            <person name="Hao X."/>
            <person name="Li L."/>
            <person name="Tang Y."/>
            <person name="Lv G."/>
            <person name="Zhou Y."/>
            <person name="Sun X."/>
            <person name="Brodelius P.E."/>
            <person name="Rose J.K.C."/>
            <person name="Tang K."/>
        </authorList>
    </citation>
    <scope>NUCLEOTIDE SEQUENCE [LARGE SCALE GENOMIC DNA]</scope>
    <source>
        <strain evidence="4">cv. Huhao1</strain>
        <tissue evidence="3">Leaf</tissue>
    </source>
</reference>
<proteinExistence type="predicted"/>
<organism evidence="3 4">
    <name type="scientific">Artemisia annua</name>
    <name type="common">Sweet wormwood</name>
    <dbReference type="NCBI Taxonomy" id="35608"/>
    <lineage>
        <taxon>Eukaryota</taxon>
        <taxon>Viridiplantae</taxon>
        <taxon>Streptophyta</taxon>
        <taxon>Embryophyta</taxon>
        <taxon>Tracheophyta</taxon>
        <taxon>Spermatophyta</taxon>
        <taxon>Magnoliopsida</taxon>
        <taxon>eudicotyledons</taxon>
        <taxon>Gunneridae</taxon>
        <taxon>Pentapetalae</taxon>
        <taxon>asterids</taxon>
        <taxon>campanulids</taxon>
        <taxon>Asterales</taxon>
        <taxon>Asteraceae</taxon>
        <taxon>Asteroideae</taxon>
        <taxon>Anthemideae</taxon>
        <taxon>Artemisiinae</taxon>
        <taxon>Artemisia</taxon>
    </lineage>
</organism>
<gene>
    <name evidence="3" type="ORF">CTI12_AA223460</name>
</gene>
<feature type="region of interest" description="Disordered" evidence="1">
    <location>
        <begin position="1"/>
        <end position="23"/>
    </location>
</feature>
<dbReference type="AlphaFoldDB" id="A0A2U1NW41"/>
<sequence length="419" mass="47874">MSTTTPTNSPAWSPASLINTPSPLKKRKMEDEGFCVGQTVEVYDGCGWRKGEVLEVVDDPRRYKVMVLGGCCMVVDDWEVRGVIDWKQDDVQQINTPKLVLKSKEGTKLRIKCTPRAVKAAAFQTGTRVEVRSNEEGYHGSWFAATVVGSEEKDDKLLVQYETLKTEDETQALTEMADVSNIRPRPPIINRLERFKMFEKVNAWYNDGWWVGLVSKVLNGLKYVVYFWTTNEEIEFQHSMLRPHQDMINGKWVASFLRPKLSDEPRLEKVELRTGEGSLMVGPLRGLRVEIAHGKEGYLSTWYPAVIIRPAHNGKYLVEYRTLKTNDGCDLLIEQVDTVCLRPAPPVIQRVRQFQQNDGVDAWDVNGWRIGQICTTMKESKYAVYFVATDTVTEFHHADLRPHQDFINGAWVPAVTDMR</sequence>
<feature type="domain" description="Agenet" evidence="2">
    <location>
        <begin position="193"/>
        <end position="249"/>
    </location>
</feature>
<dbReference type="EMBL" id="PKPP01002090">
    <property type="protein sequence ID" value="PWA77690.1"/>
    <property type="molecule type" value="Genomic_DNA"/>
</dbReference>
<dbReference type="OrthoDB" id="2020707at2759"/>
<dbReference type="CDD" id="cd20406">
    <property type="entry name" value="Tudor_Agenet_AtDUF_rpt2_4"/>
    <property type="match status" value="2"/>
</dbReference>
<feature type="domain" description="Agenet" evidence="2">
    <location>
        <begin position="121"/>
        <end position="190"/>
    </location>
</feature>
<dbReference type="Gene3D" id="2.30.30.140">
    <property type="match status" value="1"/>
</dbReference>
<protein>
    <submittedName>
        <fullName evidence="3">Agenet domain-containing protein</fullName>
    </submittedName>
</protein>
<evidence type="ECO:0000259" key="2">
    <source>
        <dbReference type="SMART" id="SM00743"/>
    </source>
</evidence>
<feature type="compositionally biased region" description="Polar residues" evidence="1">
    <location>
        <begin position="1"/>
        <end position="22"/>
    </location>
</feature>
<feature type="domain" description="Agenet" evidence="2">
    <location>
        <begin position="32"/>
        <end position="88"/>
    </location>
</feature>
<dbReference type="SMART" id="SM00743">
    <property type="entry name" value="Agenet"/>
    <property type="match status" value="5"/>
</dbReference>
<comment type="caution">
    <text evidence="3">The sequence shown here is derived from an EMBL/GenBank/DDBJ whole genome shotgun (WGS) entry which is preliminary data.</text>
</comment>
<dbReference type="PANTHER" id="PTHR31917:SF147">
    <property type="entry name" value="AGENET DOMAIN-CONTAINING PROTEIN"/>
    <property type="match status" value="1"/>
</dbReference>